<organism evidence="3 4">
    <name type="scientific">Pseudoteredinibacter isoporae</name>
    <dbReference type="NCBI Taxonomy" id="570281"/>
    <lineage>
        <taxon>Bacteria</taxon>
        <taxon>Pseudomonadati</taxon>
        <taxon>Pseudomonadota</taxon>
        <taxon>Gammaproteobacteria</taxon>
        <taxon>Cellvibrionales</taxon>
        <taxon>Cellvibrionaceae</taxon>
        <taxon>Pseudoteredinibacter</taxon>
    </lineage>
</organism>
<dbReference type="InterPro" id="IPR023346">
    <property type="entry name" value="Lysozyme-like_dom_sf"/>
</dbReference>
<evidence type="ECO:0000259" key="2">
    <source>
        <dbReference type="Pfam" id="PF01464"/>
    </source>
</evidence>
<dbReference type="Pfam" id="PF01464">
    <property type="entry name" value="SLT"/>
    <property type="match status" value="1"/>
</dbReference>
<dbReference type="Proteomes" id="UP000528457">
    <property type="component" value="Unassembled WGS sequence"/>
</dbReference>
<dbReference type="SUPFAM" id="SSF53955">
    <property type="entry name" value="Lysozyme-like"/>
    <property type="match status" value="1"/>
</dbReference>
<evidence type="ECO:0000313" key="3">
    <source>
        <dbReference type="EMBL" id="MBB6522623.1"/>
    </source>
</evidence>
<evidence type="ECO:0000256" key="1">
    <source>
        <dbReference type="ARBA" id="ARBA00007734"/>
    </source>
</evidence>
<dbReference type="InterPro" id="IPR008258">
    <property type="entry name" value="Transglycosylase_SLT_dom_1"/>
</dbReference>
<protein>
    <submittedName>
        <fullName evidence="3">Soluble lytic murein transglycosylase-like protein</fullName>
    </submittedName>
</protein>
<feature type="domain" description="Transglycosylase SLT" evidence="2">
    <location>
        <begin position="99"/>
        <end position="191"/>
    </location>
</feature>
<comment type="similarity">
    <text evidence="1">Belongs to the transglycosylase Slt family.</text>
</comment>
<dbReference type="InParanoid" id="A0A7X0JVS3"/>
<comment type="caution">
    <text evidence="3">The sequence shown here is derived from an EMBL/GenBank/DDBJ whole genome shotgun (WGS) entry which is preliminary data.</text>
</comment>
<keyword evidence="4" id="KW-1185">Reference proteome</keyword>
<dbReference type="AlphaFoldDB" id="A0A7X0JVS3"/>
<dbReference type="EMBL" id="JACHHT010000002">
    <property type="protein sequence ID" value="MBB6522623.1"/>
    <property type="molecule type" value="Genomic_DNA"/>
</dbReference>
<accession>A0A7X0JVS3</accession>
<gene>
    <name evidence="3" type="ORF">HNR48_002908</name>
</gene>
<dbReference type="PANTHER" id="PTHR37423:SF2">
    <property type="entry name" value="MEMBRANE-BOUND LYTIC MUREIN TRANSGLYCOSYLASE C"/>
    <property type="match status" value="1"/>
</dbReference>
<name>A0A7X0JVS3_9GAMM</name>
<reference evidence="3 4" key="1">
    <citation type="submission" date="2020-08" db="EMBL/GenBank/DDBJ databases">
        <title>Genomic Encyclopedia of Type Strains, Phase IV (KMG-IV): sequencing the most valuable type-strain genomes for metagenomic binning, comparative biology and taxonomic classification.</title>
        <authorList>
            <person name="Goeker M."/>
        </authorList>
    </citation>
    <scope>NUCLEOTIDE SEQUENCE [LARGE SCALE GENOMIC DNA]</scope>
    <source>
        <strain evidence="3 4">DSM 22368</strain>
    </source>
</reference>
<dbReference type="CDD" id="cd00254">
    <property type="entry name" value="LT-like"/>
    <property type="match status" value="1"/>
</dbReference>
<dbReference type="PANTHER" id="PTHR37423">
    <property type="entry name" value="SOLUBLE LYTIC MUREIN TRANSGLYCOSYLASE-RELATED"/>
    <property type="match status" value="1"/>
</dbReference>
<proteinExistence type="inferred from homology"/>
<dbReference type="Gene3D" id="1.10.530.10">
    <property type="match status" value="1"/>
</dbReference>
<evidence type="ECO:0000313" key="4">
    <source>
        <dbReference type="Proteomes" id="UP000528457"/>
    </source>
</evidence>
<sequence length="206" mass="24143">MAIGPEVIQNLMSRYQHKPRTPLAHIGLLMLLCWLPSLTFAQAQEVDPELRKRLKSSIATADSFVDRFDAEVWLVAKSQVLKRYVKDPEKRLRILKAVHREASRQKLPPEMVLAVIQIESHFDRFAISKVGAQGMMQVMPFWKKEIGRPQDNLTKMDTNLRYGCTILRHYLDREKGRWPEALARYNGSYGSYRYSRKVLNAWDQWR</sequence>